<feature type="compositionally biased region" description="Basic and acidic residues" evidence="1">
    <location>
        <begin position="20"/>
        <end position="35"/>
    </location>
</feature>
<keyword evidence="3" id="KW-1185">Reference proteome</keyword>
<evidence type="ECO:0000313" key="3">
    <source>
        <dbReference type="Proteomes" id="UP000019277"/>
    </source>
</evidence>
<evidence type="ECO:0000256" key="1">
    <source>
        <dbReference type="SAM" id="MobiDB-lite"/>
    </source>
</evidence>
<accession>W7J5V3</accession>
<dbReference type="EMBL" id="AYXG01000007">
    <property type="protein sequence ID" value="EWC64386.1"/>
    <property type="molecule type" value="Genomic_DNA"/>
</dbReference>
<comment type="caution">
    <text evidence="2">The sequence shown here is derived from an EMBL/GenBank/DDBJ whole genome shotgun (WGS) entry which is preliminary data.</text>
</comment>
<organism evidence="2 3">
    <name type="scientific">Actinokineospora spheciospongiae</name>
    <dbReference type="NCBI Taxonomy" id="909613"/>
    <lineage>
        <taxon>Bacteria</taxon>
        <taxon>Bacillati</taxon>
        <taxon>Actinomycetota</taxon>
        <taxon>Actinomycetes</taxon>
        <taxon>Pseudonocardiales</taxon>
        <taxon>Pseudonocardiaceae</taxon>
        <taxon>Actinokineospora</taxon>
    </lineage>
</organism>
<dbReference type="RefSeq" id="WP_035277916.1">
    <property type="nucleotide sequence ID" value="NZ_AYXG01000007.1"/>
</dbReference>
<evidence type="ECO:0000313" key="2">
    <source>
        <dbReference type="EMBL" id="EWC64386.1"/>
    </source>
</evidence>
<dbReference type="Proteomes" id="UP000019277">
    <property type="component" value="Unassembled WGS sequence"/>
</dbReference>
<proteinExistence type="predicted"/>
<reference evidence="2 3" key="1">
    <citation type="journal article" date="2014" name="Genome Announc.">
        <title>Draft Genome Sequence of the Antitrypanosomally Active Sponge-Associated Bacterium Actinokineospora sp. Strain EG49.</title>
        <authorList>
            <person name="Harjes J."/>
            <person name="Ryu T."/>
            <person name="Abdelmohsen U.R."/>
            <person name="Moitinho-Silva L."/>
            <person name="Horn H."/>
            <person name="Ravasi T."/>
            <person name="Hentschel U."/>
        </authorList>
    </citation>
    <scope>NUCLEOTIDE SEQUENCE [LARGE SCALE GENOMIC DNA]</scope>
    <source>
        <strain evidence="2 3">EG49</strain>
    </source>
</reference>
<protein>
    <submittedName>
        <fullName evidence="2">Uncharacterized protein</fullName>
    </submittedName>
</protein>
<dbReference type="AlphaFoldDB" id="W7J5V3"/>
<gene>
    <name evidence="2" type="ORF">UO65_0280</name>
</gene>
<dbReference type="STRING" id="909613.UO65_0280"/>
<sequence length="72" mass="7954">MSDDPTAEWLHETTPGADSSEWRRDRPPGEPEPEIRIERSRAERAREVAAQVAHLSVPALLFAAVATEGFGE</sequence>
<name>W7J5V3_9PSEU</name>
<feature type="region of interest" description="Disordered" evidence="1">
    <location>
        <begin position="1"/>
        <end position="35"/>
    </location>
</feature>